<keyword evidence="2" id="KW-1133">Transmembrane helix</keyword>
<sequence length="871" mass="96028">MASLRSSSIASLASYNVSDCEPDVTEGTFITSFGQNGRDGNDTFGSSTPNNSKTTSSQSLYHDRNIQDEGYRSFSPLTPAESSKDYFPLQHVSISTHELRLAGDTQSDRNLDIPGVDSIKGRHRMGMQALFILVVNSVITITAIAFLCFLWFAHQGNRDWRNIMVFGYATRAVTISTLVIRSSIGFQGAVCVAMLAALSLESNGIKLIDAPAVSVMRLGMASTWDLLFPMIKGISRTNSNYRYGYPILALSVFCISSLLQLSSTVLLSDVRLGSLPGVTVQSKPFYDFDYDTSSTWWPGSEGWSFYQHISYPAISRATTWLRTPRYFPAFAEYAEPSANQSGIDDTGVLLRGFLPFTEPQSREALRNFSGKAMVLDARVSCQRPIFNDISWAYDGASVGNITGTLSTTTDAPMLWAPKRPIPFFCQFQPIGKSFAICQVESSVRTIISDERRIAGGALLSQFANTSVSQLQAKSADDIAPPWGAGYLIINVSDGPGYETITNGSSASSKMDYKEHNEWLEVGTMQGWHNYTFSLCYAAWDTTRLSVEFSSTSNRTEPALGFDLNSSIYSYTDILDQLGHNPNQSKSEERGVMSMTKPQSWMPTNDDALPFQLQPFVRAQSDVAGLRSQVEIDWSYLQPNWTALLFNDPITRSMLPPASSSYGQVIEADPSISGIFHASMATKGSVAHALSSVITVLSSMAYYDQFPQFATFTSAEQVYFTAVLYPRSTKGLAALIVVLFVHFVLITTVTLLFATKTRFTLLGNSWLNITQMVNAETVPLLRESTMSTDVAIKKKLGREGKDDAGARIFELGGKVQIRAVEVRRRRDFYAAPMREAPILSRFSAFEIVQIWSSHRPGGLAPGPWRTRPGGTE</sequence>
<feature type="transmembrane region" description="Helical" evidence="2">
    <location>
        <begin position="243"/>
        <end position="267"/>
    </location>
</feature>
<gene>
    <name evidence="3" type="ORF">AOQ84DRAFT_416848</name>
</gene>
<feature type="transmembrane region" description="Helical" evidence="2">
    <location>
        <begin position="731"/>
        <end position="753"/>
    </location>
</feature>
<feature type="transmembrane region" description="Helical" evidence="2">
    <location>
        <begin position="173"/>
        <end position="198"/>
    </location>
</feature>
<keyword evidence="2" id="KW-0812">Transmembrane</keyword>
<organism evidence="3 4">
    <name type="scientific">Glonium stellatum</name>
    <dbReference type="NCBI Taxonomy" id="574774"/>
    <lineage>
        <taxon>Eukaryota</taxon>
        <taxon>Fungi</taxon>
        <taxon>Dikarya</taxon>
        <taxon>Ascomycota</taxon>
        <taxon>Pezizomycotina</taxon>
        <taxon>Dothideomycetes</taxon>
        <taxon>Pleosporomycetidae</taxon>
        <taxon>Gloniales</taxon>
        <taxon>Gloniaceae</taxon>
        <taxon>Glonium</taxon>
    </lineage>
</organism>
<feature type="transmembrane region" description="Helical" evidence="2">
    <location>
        <begin position="129"/>
        <end position="153"/>
    </location>
</feature>
<feature type="region of interest" description="Disordered" evidence="1">
    <location>
        <begin position="28"/>
        <end position="62"/>
    </location>
</feature>
<accession>A0A8E2ESS6</accession>
<dbReference type="OrthoDB" id="5428040at2759"/>
<dbReference type="EMBL" id="KV750581">
    <property type="protein sequence ID" value="OCL04179.1"/>
    <property type="molecule type" value="Genomic_DNA"/>
</dbReference>
<evidence type="ECO:0000256" key="1">
    <source>
        <dbReference type="SAM" id="MobiDB-lite"/>
    </source>
</evidence>
<reference evidence="3 4" key="1">
    <citation type="journal article" date="2016" name="Nat. Commun.">
        <title>Ectomycorrhizal ecology is imprinted in the genome of the dominant symbiotic fungus Cenococcum geophilum.</title>
        <authorList>
            <consortium name="DOE Joint Genome Institute"/>
            <person name="Peter M."/>
            <person name="Kohler A."/>
            <person name="Ohm R.A."/>
            <person name="Kuo A."/>
            <person name="Krutzmann J."/>
            <person name="Morin E."/>
            <person name="Arend M."/>
            <person name="Barry K.W."/>
            <person name="Binder M."/>
            <person name="Choi C."/>
            <person name="Clum A."/>
            <person name="Copeland A."/>
            <person name="Grisel N."/>
            <person name="Haridas S."/>
            <person name="Kipfer T."/>
            <person name="LaButti K."/>
            <person name="Lindquist E."/>
            <person name="Lipzen A."/>
            <person name="Maire R."/>
            <person name="Meier B."/>
            <person name="Mihaltcheva S."/>
            <person name="Molinier V."/>
            <person name="Murat C."/>
            <person name="Poggeler S."/>
            <person name="Quandt C.A."/>
            <person name="Sperisen C."/>
            <person name="Tritt A."/>
            <person name="Tisserant E."/>
            <person name="Crous P.W."/>
            <person name="Henrissat B."/>
            <person name="Nehls U."/>
            <person name="Egli S."/>
            <person name="Spatafora J.W."/>
            <person name="Grigoriev I.V."/>
            <person name="Martin F.M."/>
        </authorList>
    </citation>
    <scope>NUCLEOTIDE SEQUENCE [LARGE SCALE GENOMIC DNA]</scope>
    <source>
        <strain evidence="3 4">CBS 207.34</strain>
    </source>
</reference>
<protein>
    <submittedName>
        <fullName evidence="3">Uncharacterized protein</fullName>
    </submittedName>
</protein>
<evidence type="ECO:0000313" key="4">
    <source>
        <dbReference type="Proteomes" id="UP000250140"/>
    </source>
</evidence>
<feature type="compositionally biased region" description="Low complexity" evidence="1">
    <location>
        <begin position="46"/>
        <end position="59"/>
    </location>
</feature>
<proteinExistence type="predicted"/>
<keyword evidence="4" id="KW-1185">Reference proteome</keyword>
<evidence type="ECO:0000313" key="3">
    <source>
        <dbReference type="EMBL" id="OCL04179.1"/>
    </source>
</evidence>
<dbReference type="AlphaFoldDB" id="A0A8E2ESS6"/>
<name>A0A8E2ESS6_9PEZI</name>
<keyword evidence="2" id="KW-0472">Membrane</keyword>
<evidence type="ECO:0000256" key="2">
    <source>
        <dbReference type="SAM" id="Phobius"/>
    </source>
</evidence>
<dbReference type="Proteomes" id="UP000250140">
    <property type="component" value="Unassembled WGS sequence"/>
</dbReference>